<reference evidence="2 3" key="1">
    <citation type="journal article" date="2011" name="Science">
        <title>The Selaginella genome identifies genetic changes associated with the evolution of vascular plants.</title>
        <authorList>
            <person name="Banks J.A."/>
            <person name="Nishiyama T."/>
            <person name="Hasebe M."/>
            <person name="Bowman J.L."/>
            <person name="Gribskov M."/>
            <person name="dePamphilis C."/>
            <person name="Albert V.A."/>
            <person name="Aono N."/>
            <person name="Aoyama T."/>
            <person name="Ambrose B.A."/>
            <person name="Ashton N.W."/>
            <person name="Axtell M.J."/>
            <person name="Barker E."/>
            <person name="Barker M.S."/>
            <person name="Bennetzen J.L."/>
            <person name="Bonawitz N.D."/>
            <person name="Chapple C."/>
            <person name="Cheng C."/>
            <person name="Correa L.G."/>
            <person name="Dacre M."/>
            <person name="DeBarry J."/>
            <person name="Dreyer I."/>
            <person name="Elias M."/>
            <person name="Engstrom E.M."/>
            <person name="Estelle M."/>
            <person name="Feng L."/>
            <person name="Finet C."/>
            <person name="Floyd S.K."/>
            <person name="Frommer W.B."/>
            <person name="Fujita T."/>
            <person name="Gramzow L."/>
            <person name="Gutensohn M."/>
            <person name="Harholt J."/>
            <person name="Hattori M."/>
            <person name="Heyl A."/>
            <person name="Hirai T."/>
            <person name="Hiwatashi Y."/>
            <person name="Ishikawa M."/>
            <person name="Iwata M."/>
            <person name="Karol K.G."/>
            <person name="Koehler B."/>
            <person name="Kolukisaoglu U."/>
            <person name="Kubo M."/>
            <person name="Kurata T."/>
            <person name="Lalonde S."/>
            <person name="Li K."/>
            <person name="Li Y."/>
            <person name="Litt A."/>
            <person name="Lyons E."/>
            <person name="Manning G."/>
            <person name="Maruyama T."/>
            <person name="Michael T.P."/>
            <person name="Mikami K."/>
            <person name="Miyazaki S."/>
            <person name="Morinaga S."/>
            <person name="Murata T."/>
            <person name="Mueller-Roeber B."/>
            <person name="Nelson D.R."/>
            <person name="Obara M."/>
            <person name="Oguri Y."/>
            <person name="Olmstead R.G."/>
            <person name="Onodera N."/>
            <person name="Petersen B.L."/>
            <person name="Pils B."/>
            <person name="Prigge M."/>
            <person name="Rensing S.A."/>
            <person name="Riano-Pachon D.M."/>
            <person name="Roberts A.W."/>
            <person name="Sato Y."/>
            <person name="Scheller H.V."/>
            <person name="Schulz B."/>
            <person name="Schulz C."/>
            <person name="Shakirov E.V."/>
            <person name="Shibagaki N."/>
            <person name="Shinohara N."/>
            <person name="Shippen D.E."/>
            <person name="Soerensen I."/>
            <person name="Sotooka R."/>
            <person name="Sugimoto N."/>
            <person name="Sugita M."/>
            <person name="Sumikawa N."/>
            <person name="Tanurdzic M."/>
            <person name="Theissen G."/>
            <person name="Ulvskov P."/>
            <person name="Wakazuki S."/>
            <person name="Weng J.K."/>
            <person name="Willats W.W."/>
            <person name="Wipf D."/>
            <person name="Wolf P.G."/>
            <person name="Yang L."/>
            <person name="Zimmer A.D."/>
            <person name="Zhu Q."/>
            <person name="Mitros T."/>
            <person name="Hellsten U."/>
            <person name="Loque D."/>
            <person name="Otillar R."/>
            <person name="Salamov A."/>
            <person name="Schmutz J."/>
            <person name="Shapiro H."/>
            <person name="Lindquist E."/>
            <person name="Lucas S."/>
            <person name="Rokhsar D."/>
            <person name="Grigoriev I.V."/>
        </authorList>
    </citation>
    <scope>NUCLEOTIDE SEQUENCE [LARGE SCALE GENOMIC DNA]</scope>
</reference>
<dbReference type="AlphaFoldDB" id="D8SKU0"/>
<dbReference type="EMBL" id="GL377625">
    <property type="protein sequence ID" value="EFJ14909.1"/>
    <property type="molecule type" value="Genomic_DNA"/>
</dbReference>
<evidence type="ECO:0000313" key="3">
    <source>
        <dbReference type="Proteomes" id="UP000001514"/>
    </source>
</evidence>
<proteinExistence type="predicted"/>
<dbReference type="InterPro" id="IPR052396">
    <property type="entry name" value="Meiotic_Drive_Suppr_Kinase"/>
</dbReference>
<dbReference type="HOGENOM" id="CLU_511334_0_0_1"/>
<keyword evidence="3" id="KW-1185">Reference proteome</keyword>
<accession>D8SKU0</accession>
<evidence type="ECO:0000256" key="1">
    <source>
        <dbReference type="SAM" id="MobiDB-lite"/>
    </source>
</evidence>
<dbReference type="Gramene" id="EFJ14909">
    <property type="protein sequence ID" value="EFJ14909"/>
    <property type="gene ID" value="SELMODRAFT_423176"/>
</dbReference>
<feature type="region of interest" description="Disordered" evidence="1">
    <location>
        <begin position="510"/>
        <end position="533"/>
    </location>
</feature>
<sequence>MRHYALKDRYFSPAAAPEEAPDPTYAHRVLELPLSERDDPLQMAEEVRYRKSGVRRDEDGPFLHARDLLGCPFVRPLISSNVSVGRSIATADWGVGRELFPTKLYVWNNIHELVDRFVAREIDETEEVFFVPERHRQAYPVDSLAAMAVIGSRLFERLPQVFTGRLVPELSIMLAGNNRSVRPWGCLVGVIHLELEGLGVQDIAANLERGSRFREAMERVYCYCEQWKTDYAVIIGARHLWFCVRRGYNGFAIAEPMKISEVPMKYFWYLIFSGVADATDATESQHDPYICEELPMLRVILPKDFNKLVKRNMKNLASELAYISTAKVHKKLKFWRFEEFYREFQQGMVLSSKVARAVYRGSEKVVVKMVDMSQPDSKVGAAMLFVREILMYSRLKAMQGRGVPKLLEYGVLNGDMFSVIVMSDEGDSTLPCRTYPQLKEPATRVLREIYQCGAYHGTFEVSDVVVSVDRDLPPKVSIVGFSLGGIVSIEHNPWRDELSCVMSAIGIMEESSLEEDGTEDEENEDYYSSMESP</sequence>
<evidence type="ECO:0000313" key="2">
    <source>
        <dbReference type="EMBL" id="EFJ14909.1"/>
    </source>
</evidence>
<dbReference type="PANTHER" id="PTHR37171:SF1">
    <property type="entry name" value="SERINE_THREONINE-PROTEIN KINASE YRZF-RELATED"/>
    <property type="match status" value="1"/>
</dbReference>
<protein>
    <submittedName>
        <fullName evidence="2">Uncharacterized protein</fullName>
    </submittedName>
</protein>
<dbReference type="PANTHER" id="PTHR37171">
    <property type="entry name" value="SERINE/THREONINE-PROTEIN KINASE YRZF-RELATED"/>
    <property type="match status" value="1"/>
</dbReference>
<name>D8SKU0_SELML</name>
<organism evidence="3">
    <name type="scientific">Selaginella moellendorffii</name>
    <name type="common">Spikemoss</name>
    <dbReference type="NCBI Taxonomy" id="88036"/>
    <lineage>
        <taxon>Eukaryota</taxon>
        <taxon>Viridiplantae</taxon>
        <taxon>Streptophyta</taxon>
        <taxon>Embryophyta</taxon>
        <taxon>Tracheophyta</taxon>
        <taxon>Lycopodiopsida</taxon>
        <taxon>Selaginellales</taxon>
        <taxon>Selaginellaceae</taxon>
        <taxon>Selaginella</taxon>
    </lineage>
</organism>
<dbReference type="KEGG" id="smo:SELMODRAFT_423176"/>
<dbReference type="Proteomes" id="UP000001514">
    <property type="component" value="Unassembled WGS sequence"/>
</dbReference>
<gene>
    <name evidence="2" type="ORF">SELMODRAFT_423176</name>
</gene>
<feature type="compositionally biased region" description="Acidic residues" evidence="1">
    <location>
        <begin position="511"/>
        <end position="525"/>
    </location>
</feature>
<dbReference type="InParanoid" id="D8SKU0"/>